<evidence type="ECO:0000256" key="6">
    <source>
        <dbReference type="ARBA" id="ARBA00023136"/>
    </source>
</evidence>
<evidence type="ECO:0000256" key="2">
    <source>
        <dbReference type="ARBA" id="ARBA00022574"/>
    </source>
</evidence>
<dbReference type="PROSITE" id="PS50294">
    <property type="entry name" value="WD_REPEATS_REGION"/>
    <property type="match status" value="7"/>
</dbReference>
<reference evidence="10 11" key="1">
    <citation type="submission" date="2016-11" db="EMBL/GenBank/DDBJ databases">
        <title>The macronuclear genome of Stentor coeruleus: a giant cell with tiny introns.</title>
        <authorList>
            <person name="Slabodnick M."/>
            <person name="Ruby J.G."/>
            <person name="Reiff S.B."/>
            <person name="Swart E.C."/>
            <person name="Gosai S."/>
            <person name="Prabakaran S."/>
            <person name="Witkowska E."/>
            <person name="Larue G.E."/>
            <person name="Fisher S."/>
            <person name="Freeman R.M."/>
            <person name="Gunawardena J."/>
            <person name="Chu W."/>
            <person name="Stover N.A."/>
            <person name="Gregory B.D."/>
            <person name="Nowacki M."/>
            <person name="Derisi J."/>
            <person name="Roy S.W."/>
            <person name="Marshall W.F."/>
            <person name="Sood P."/>
        </authorList>
    </citation>
    <scope>NUCLEOTIDE SEQUENCE [LARGE SCALE GENOMIC DNA]</scope>
    <source>
        <strain evidence="10">WM001</strain>
    </source>
</reference>
<feature type="repeat" description="WD" evidence="7">
    <location>
        <begin position="210"/>
        <end position="251"/>
    </location>
</feature>
<dbReference type="PROSITE" id="PS50082">
    <property type="entry name" value="WD_REPEATS_2"/>
    <property type="match status" value="8"/>
</dbReference>
<feature type="repeat" description="WD" evidence="7">
    <location>
        <begin position="420"/>
        <end position="461"/>
    </location>
</feature>
<evidence type="ECO:0000256" key="5">
    <source>
        <dbReference type="ARBA" id="ARBA00022989"/>
    </source>
</evidence>
<name>A0A1R2ASD1_9CILI</name>
<dbReference type="GO" id="GO:0005216">
    <property type="term" value="F:monoatomic ion channel activity"/>
    <property type="evidence" value="ECO:0007669"/>
    <property type="project" value="InterPro"/>
</dbReference>
<dbReference type="GO" id="GO:0043161">
    <property type="term" value="P:proteasome-mediated ubiquitin-dependent protein catabolic process"/>
    <property type="evidence" value="ECO:0007669"/>
    <property type="project" value="TreeGrafter"/>
</dbReference>
<dbReference type="SUPFAM" id="SSF50978">
    <property type="entry name" value="WD40 repeat-like"/>
    <property type="match status" value="2"/>
</dbReference>
<dbReference type="Pfam" id="PF00400">
    <property type="entry name" value="WD40"/>
    <property type="match status" value="9"/>
</dbReference>
<keyword evidence="6 8" id="KW-0472">Membrane</keyword>
<feature type="repeat" description="WD" evidence="7">
    <location>
        <begin position="336"/>
        <end position="369"/>
    </location>
</feature>
<dbReference type="InterPro" id="IPR020472">
    <property type="entry name" value="WD40_PAC1"/>
</dbReference>
<dbReference type="InterPro" id="IPR005821">
    <property type="entry name" value="Ion_trans_dom"/>
</dbReference>
<feature type="transmembrane region" description="Helical" evidence="8">
    <location>
        <begin position="983"/>
        <end position="1003"/>
    </location>
</feature>
<dbReference type="AlphaFoldDB" id="A0A1R2ASD1"/>
<keyword evidence="3 8" id="KW-0812">Transmembrane</keyword>
<feature type="repeat" description="WD" evidence="7">
    <location>
        <begin position="378"/>
        <end position="419"/>
    </location>
</feature>
<evidence type="ECO:0000256" key="4">
    <source>
        <dbReference type="ARBA" id="ARBA00022737"/>
    </source>
</evidence>
<evidence type="ECO:0000256" key="8">
    <source>
        <dbReference type="SAM" id="Phobius"/>
    </source>
</evidence>
<dbReference type="PRINTS" id="PR00320">
    <property type="entry name" value="GPROTEINBRPT"/>
</dbReference>
<feature type="transmembrane region" description="Helical" evidence="8">
    <location>
        <begin position="921"/>
        <end position="940"/>
    </location>
</feature>
<dbReference type="GO" id="GO:0005634">
    <property type="term" value="C:nucleus"/>
    <property type="evidence" value="ECO:0007669"/>
    <property type="project" value="TreeGrafter"/>
</dbReference>
<feature type="transmembrane region" description="Helical" evidence="8">
    <location>
        <begin position="1023"/>
        <end position="1040"/>
    </location>
</feature>
<dbReference type="GO" id="GO:0043130">
    <property type="term" value="F:ubiquitin binding"/>
    <property type="evidence" value="ECO:0007669"/>
    <property type="project" value="TreeGrafter"/>
</dbReference>
<comment type="caution">
    <text evidence="10">The sequence shown here is derived from an EMBL/GenBank/DDBJ whole genome shotgun (WGS) entry which is preliminary data.</text>
</comment>
<dbReference type="GO" id="GO:0005737">
    <property type="term" value="C:cytoplasm"/>
    <property type="evidence" value="ECO:0007669"/>
    <property type="project" value="TreeGrafter"/>
</dbReference>
<dbReference type="EMBL" id="MPUH01001497">
    <property type="protein sequence ID" value="OMJ67443.1"/>
    <property type="molecule type" value="Genomic_DNA"/>
</dbReference>
<feature type="repeat" description="WD" evidence="7">
    <location>
        <begin position="126"/>
        <end position="167"/>
    </location>
</feature>
<feature type="transmembrane region" description="Helical" evidence="8">
    <location>
        <begin position="1072"/>
        <end position="1094"/>
    </location>
</feature>
<evidence type="ECO:0000313" key="11">
    <source>
        <dbReference type="Proteomes" id="UP000187209"/>
    </source>
</evidence>
<dbReference type="Proteomes" id="UP000187209">
    <property type="component" value="Unassembled WGS sequence"/>
</dbReference>
<dbReference type="GO" id="GO:0016020">
    <property type="term" value="C:membrane"/>
    <property type="evidence" value="ECO:0007669"/>
    <property type="project" value="UniProtKB-SubCell"/>
</dbReference>
<feature type="repeat" description="WD" evidence="7">
    <location>
        <begin position="462"/>
        <end position="503"/>
    </location>
</feature>
<evidence type="ECO:0000256" key="3">
    <source>
        <dbReference type="ARBA" id="ARBA00022692"/>
    </source>
</evidence>
<keyword evidence="2 7" id="KW-0853">WD repeat</keyword>
<dbReference type="InterPro" id="IPR036322">
    <property type="entry name" value="WD40_repeat_dom_sf"/>
</dbReference>
<dbReference type="PANTHER" id="PTHR19849">
    <property type="entry name" value="PHOSPHOLIPASE A-2-ACTIVATING PROTEIN"/>
    <property type="match status" value="1"/>
</dbReference>
<gene>
    <name evidence="10" type="ORF">SteCoe_35395</name>
</gene>
<sequence>MSYRKASFLIDQSSLDENTTFEGKLSYLKTNGPKIINSQVFLNCEVKCVTITPDEKFAIVGLEDGDIQMISIVTTDEEFESCIVLKGHKAEVKCLLVIKSNLLISGSYDKLIIIWDILEKKQKLVLKDNDDKILSMSTSKDNSLLISSSIDNIIRIWDLQTFKQTHIIKSIQINSYAICITNDNNFLILGCNDNTIRLYNLITNNEETILKGHTWPIYSLALTNDGHYLISTGMDHNILKWDMTTYKRISILAKCSETIYSLAITTDNLFIIFGKYNGDLGIISLEGDMPEVNFSCHKSCVNSVCVSSSNKFIISGARDGSVQISMLSESPEIQYLDGHEKKISSLSVSLDSQMMASASEDGNIIIWRLGVEDYEGILKGHKGPVYTAIFTSDSCMCISGSKDQSIIIWDLSSEKPLNILCGHDDAVTCLALDPREQDLISGSYDKTIRIWSLDTYDCRYVFKGHSEKVNSLVYSNDLNFIISGGKDKMVHIWNVDDKSHRFSLISHDEEITSLCFANSRHYRYTLLSKSKSKNSKYFNTFESEISQFDENFTAERIITGSLDRTVRIWNYPSLECEYILPCKKEVYKVCVTFDSMYMFLQVDKKYVKIWSLPDKQELITLYAENNIGALCLSHDRQWLAFSCNKRIHMVRSPLNKESSYTVLPYKYSYLFKALIHRILNNDKSQKKTIFANYFVCSHNISILHILTYASHSKMLKSAIQDGAKFFQTKTGETPLSIALVRKSKICAEILIKMFSIENTTSHPYIFEYLKDLLPVLNKSSLPSLHHLYNASFPIIDDFNLPTFGSFVKPSPVILMSDTPKIDPSLFIPITSPSEQTLKDSELEFRRSMITINLSPGSWQCITFMRSLLKCNNLEIFRTEFIKTVLRYKWRQIRWVLIIQLCTYILLLLIIVIHTVYARNNIVLMIAAVIVNTFFLVHEVLQAISGIKSYLTDIWNMLDACRIVILYAHAAETLADTNKIAEDILLTLLTIIMWTRLVGFLRIFDGTRYLIHMIMEVIKNLRPFIILFFLITLGATFTFYSNSYGDNFGELLLSTYSIAYGNWDFNEDSDLKWVIFFCTVLINTLVFLNLLVALISDTFGRVRDKFDIVDMRELADIILEVDSITYWGRTSGRKQYLLFCNIAGLHKKIKGFEKDTKILAKVANELDAKSKSIENNLERLNEGMNHYSSFSIAGKYDTLIEIMQGIKGDFRTFRREVKAEIKQMKHEIVSIKSELKNS</sequence>
<organism evidence="10 11">
    <name type="scientific">Stentor coeruleus</name>
    <dbReference type="NCBI Taxonomy" id="5963"/>
    <lineage>
        <taxon>Eukaryota</taxon>
        <taxon>Sar</taxon>
        <taxon>Alveolata</taxon>
        <taxon>Ciliophora</taxon>
        <taxon>Postciliodesmatophora</taxon>
        <taxon>Heterotrichea</taxon>
        <taxon>Heterotrichida</taxon>
        <taxon>Stentoridae</taxon>
        <taxon>Stentor</taxon>
    </lineage>
</organism>
<feature type="transmembrane region" description="Helical" evidence="8">
    <location>
        <begin position="894"/>
        <end position="915"/>
    </location>
</feature>
<dbReference type="GO" id="GO:0010992">
    <property type="term" value="P:ubiquitin recycling"/>
    <property type="evidence" value="ECO:0007669"/>
    <property type="project" value="TreeGrafter"/>
</dbReference>
<keyword evidence="5 8" id="KW-1133">Transmembrane helix</keyword>
<dbReference type="OrthoDB" id="1068471at2759"/>
<keyword evidence="4" id="KW-0677">Repeat</keyword>
<dbReference type="Pfam" id="PF00520">
    <property type="entry name" value="Ion_trans"/>
    <property type="match status" value="1"/>
</dbReference>
<evidence type="ECO:0000259" key="9">
    <source>
        <dbReference type="Pfam" id="PF00520"/>
    </source>
</evidence>
<feature type="repeat" description="WD" evidence="7">
    <location>
        <begin position="85"/>
        <end position="117"/>
    </location>
</feature>
<dbReference type="InterPro" id="IPR019775">
    <property type="entry name" value="WD40_repeat_CS"/>
</dbReference>
<protein>
    <recommendedName>
        <fullName evidence="9">Ion transport domain-containing protein</fullName>
    </recommendedName>
</protein>
<feature type="repeat" description="WD" evidence="7">
    <location>
        <begin position="538"/>
        <end position="579"/>
    </location>
</feature>
<evidence type="ECO:0000256" key="1">
    <source>
        <dbReference type="ARBA" id="ARBA00004141"/>
    </source>
</evidence>
<dbReference type="PANTHER" id="PTHR19849:SF1">
    <property type="entry name" value="F-BOX_WD REPEAT-CONTAINING PROTEIN 7"/>
    <property type="match status" value="1"/>
</dbReference>
<keyword evidence="11" id="KW-1185">Reference proteome</keyword>
<evidence type="ECO:0000256" key="7">
    <source>
        <dbReference type="PROSITE-ProRule" id="PRU00221"/>
    </source>
</evidence>
<dbReference type="SMART" id="SM00320">
    <property type="entry name" value="WD40"/>
    <property type="match status" value="13"/>
</dbReference>
<feature type="domain" description="Ion transport" evidence="9">
    <location>
        <begin position="896"/>
        <end position="1103"/>
    </location>
</feature>
<comment type="subcellular location">
    <subcellularLocation>
        <location evidence="1">Membrane</location>
        <topology evidence="1">Multi-pass membrane protein</topology>
    </subcellularLocation>
</comment>
<dbReference type="InterPro" id="IPR015943">
    <property type="entry name" value="WD40/YVTN_repeat-like_dom_sf"/>
</dbReference>
<evidence type="ECO:0000313" key="10">
    <source>
        <dbReference type="EMBL" id="OMJ67443.1"/>
    </source>
</evidence>
<dbReference type="CDD" id="cd00200">
    <property type="entry name" value="WD40"/>
    <property type="match status" value="2"/>
</dbReference>
<dbReference type="Gene3D" id="2.130.10.10">
    <property type="entry name" value="YVTN repeat-like/Quinoprotein amine dehydrogenase"/>
    <property type="match status" value="4"/>
</dbReference>
<dbReference type="PROSITE" id="PS00678">
    <property type="entry name" value="WD_REPEATS_1"/>
    <property type="match status" value="4"/>
</dbReference>
<accession>A0A1R2ASD1</accession>
<proteinExistence type="predicted"/>
<dbReference type="InterPro" id="IPR001680">
    <property type="entry name" value="WD40_rpt"/>
</dbReference>